<dbReference type="EMBL" id="JBBXMP010000166">
    <property type="protein sequence ID" value="KAL0060651.1"/>
    <property type="molecule type" value="Genomic_DNA"/>
</dbReference>
<organism evidence="2 3">
    <name type="scientific">Marasmius tenuissimus</name>
    <dbReference type="NCBI Taxonomy" id="585030"/>
    <lineage>
        <taxon>Eukaryota</taxon>
        <taxon>Fungi</taxon>
        <taxon>Dikarya</taxon>
        <taxon>Basidiomycota</taxon>
        <taxon>Agaricomycotina</taxon>
        <taxon>Agaricomycetes</taxon>
        <taxon>Agaricomycetidae</taxon>
        <taxon>Agaricales</taxon>
        <taxon>Marasmiineae</taxon>
        <taxon>Marasmiaceae</taxon>
        <taxon>Marasmius</taxon>
    </lineage>
</organism>
<evidence type="ECO:0000313" key="2">
    <source>
        <dbReference type="EMBL" id="KAL0060651.1"/>
    </source>
</evidence>
<sequence length="133" mass="14452">MTASEDPVHPSAVGSNNQVSVNPDTQQGATAHEGGIDAEPSTDEAYPPQRHAGAVGYGPNYHQGPTFTDKLGGVKEEVKGKVFRKPEVAQHGKDRRTGELKRREQEEDLNSDPFGTADDKQEETKEREQAAKV</sequence>
<evidence type="ECO:0000313" key="3">
    <source>
        <dbReference type="Proteomes" id="UP001437256"/>
    </source>
</evidence>
<dbReference type="Proteomes" id="UP001437256">
    <property type="component" value="Unassembled WGS sequence"/>
</dbReference>
<reference evidence="2 3" key="1">
    <citation type="submission" date="2024-05" db="EMBL/GenBank/DDBJ databases">
        <title>A draft genome resource for the thread blight pathogen Marasmius tenuissimus strain MS-2.</title>
        <authorList>
            <person name="Yulfo-Soto G.E."/>
            <person name="Baruah I.K."/>
            <person name="Amoako-Attah I."/>
            <person name="Bukari Y."/>
            <person name="Meinhardt L.W."/>
            <person name="Bailey B.A."/>
            <person name="Cohen S.P."/>
        </authorList>
    </citation>
    <scope>NUCLEOTIDE SEQUENCE [LARGE SCALE GENOMIC DNA]</scope>
    <source>
        <strain evidence="2 3">MS-2</strain>
    </source>
</reference>
<accession>A0ABR2ZG48</accession>
<keyword evidence="3" id="KW-1185">Reference proteome</keyword>
<name>A0ABR2ZG48_9AGAR</name>
<feature type="region of interest" description="Disordered" evidence="1">
    <location>
        <begin position="1"/>
        <end position="133"/>
    </location>
</feature>
<feature type="compositionally biased region" description="Polar residues" evidence="1">
    <location>
        <begin position="13"/>
        <end position="29"/>
    </location>
</feature>
<proteinExistence type="predicted"/>
<gene>
    <name evidence="2" type="ORF">AAF712_012528</name>
</gene>
<feature type="compositionally biased region" description="Basic and acidic residues" evidence="1">
    <location>
        <begin position="117"/>
        <end position="133"/>
    </location>
</feature>
<feature type="compositionally biased region" description="Basic and acidic residues" evidence="1">
    <location>
        <begin position="72"/>
        <end position="105"/>
    </location>
</feature>
<comment type="caution">
    <text evidence="2">The sequence shown here is derived from an EMBL/GenBank/DDBJ whole genome shotgun (WGS) entry which is preliminary data.</text>
</comment>
<evidence type="ECO:0000256" key="1">
    <source>
        <dbReference type="SAM" id="MobiDB-lite"/>
    </source>
</evidence>
<protein>
    <submittedName>
        <fullName evidence="2">Uncharacterized protein</fullName>
    </submittedName>
</protein>